<reference evidence="3 4" key="1">
    <citation type="submission" date="2024-08" db="EMBL/GenBank/DDBJ databases">
        <title>Insights into the chromosomal genome structure of Flemingia macrophylla.</title>
        <authorList>
            <person name="Ding Y."/>
            <person name="Zhao Y."/>
            <person name="Bi W."/>
            <person name="Wu M."/>
            <person name="Zhao G."/>
            <person name="Gong Y."/>
            <person name="Li W."/>
            <person name="Zhang P."/>
        </authorList>
    </citation>
    <scope>NUCLEOTIDE SEQUENCE [LARGE SCALE GENOMIC DNA]</scope>
    <source>
        <strain evidence="3">DYQJB</strain>
        <tissue evidence="3">Leaf</tissue>
    </source>
</reference>
<evidence type="ECO:0000313" key="3">
    <source>
        <dbReference type="EMBL" id="KAL2327186.1"/>
    </source>
</evidence>
<accession>A0ABD1LUQ7</accession>
<dbReference type="PANTHER" id="PTHR33098:SF57">
    <property type="entry name" value="DUF4408 DOMAIN PROTEIN"/>
    <property type="match status" value="1"/>
</dbReference>
<feature type="domain" description="DUF4408" evidence="2">
    <location>
        <begin position="5"/>
        <end position="36"/>
    </location>
</feature>
<comment type="caution">
    <text evidence="3">The sequence shown here is derived from an EMBL/GenBank/DDBJ whole genome shotgun (WGS) entry which is preliminary data.</text>
</comment>
<proteinExistence type="predicted"/>
<evidence type="ECO:0000259" key="2">
    <source>
        <dbReference type="Pfam" id="PF14364"/>
    </source>
</evidence>
<keyword evidence="4" id="KW-1185">Reference proteome</keyword>
<keyword evidence="1" id="KW-0812">Transmembrane</keyword>
<dbReference type="Pfam" id="PF14364">
    <property type="entry name" value="DUF4408"/>
    <property type="match status" value="1"/>
</dbReference>
<dbReference type="AlphaFoldDB" id="A0ABD1LUQ7"/>
<dbReference type="InterPro" id="IPR008480">
    <property type="entry name" value="DUF761_pln"/>
</dbReference>
<gene>
    <name evidence="3" type="ORF">Fmac_020613</name>
</gene>
<sequence length="234" mass="26999">MNEASVYAAMASWLTPSCLFLFINLIIGTIAITSRFTKKQNQNQLIRSPSLLERVTSFNFRHHKHEQTPTTPHSVVDSVQNPDLSKLGRIPSMLNRVRSFNLGFTKHEIEEPVEPVQNLDRTPSLLDRIRSFNILSFHETEIDQTVEPAQHQLSRAPSLLDRVRSLNLGFGKAEVKESDEVAQPFERSESVKESPDAEEMVDAKADDFINRFRQQLRLQRLDSILRYRDMLKRN</sequence>
<keyword evidence="1" id="KW-0472">Membrane</keyword>
<dbReference type="Proteomes" id="UP001603857">
    <property type="component" value="Unassembled WGS sequence"/>
</dbReference>
<dbReference type="EMBL" id="JBGMDY010000007">
    <property type="protein sequence ID" value="KAL2327186.1"/>
    <property type="molecule type" value="Genomic_DNA"/>
</dbReference>
<dbReference type="Pfam" id="PF05553">
    <property type="entry name" value="DUF761"/>
    <property type="match status" value="1"/>
</dbReference>
<evidence type="ECO:0000256" key="1">
    <source>
        <dbReference type="SAM" id="Phobius"/>
    </source>
</evidence>
<keyword evidence="1" id="KW-1133">Transmembrane helix</keyword>
<feature type="transmembrane region" description="Helical" evidence="1">
    <location>
        <begin position="6"/>
        <end position="32"/>
    </location>
</feature>
<name>A0ABD1LUQ7_9FABA</name>
<dbReference type="PANTHER" id="PTHR33098">
    <property type="entry name" value="COTTON FIBER (DUF761)"/>
    <property type="match status" value="1"/>
</dbReference>
<evidence type="ECO:0000313" key="4">
    <source>
        <dbReference type="Proteomes" id="UP001603857"/>
    </source>
</evidence>
<protein>
    <recommendedName>
        <fullName evidence="2">DUF4408 domain-containing protein</fullName>
    </recommendedName>
</protein>
<dbReference type="InterPro" id="IPR025520">
    <property type="entry name" value="DUF4408"/>
</dbReference>
<organism evidence="3 4">
    <name type="scientific">Flemingia macrophylla</name>
    <dbReference type="NCBI Taxonomy" id="520843"/>
    <lineage>
        <taxon>Eukaryota</taxon>
        <taxon>Viridiplantae</taxon>
        <taxon>Streptophyta</taxon>
        <taxon>Embryophyta</taxon>
        <taxon>Tracheophyta</taxon>
        <taxon>Spermatophyta</taxon>
        <taxon>Magnoliopsida</taxon>
        <taxon>eudicotyledons</taxon>
        <taxon>Gunneridae</taxon>
        <taxon>Pentapetalae</taxon>
        <taxon>rosids</taxon>
        <taxon>fabids</taxon>
        <taxon>Fabales</taxon>
        <taxon>Fabaceae</taxon>
        <taxon>Papilionoideae</taxon>
        <taxon>50 kb inversion clade</taxon>
        <taxon>NPAAA clade</taxon>
        <taxon>indigoferoid/millettioid clade</taxon>
        <taxon>Phaseoleae</taxon>
        <taxon>Flemingia</taxon>
    </lineage>
</organism>